<evidence type="ECO:0000313" key="2">
    <source>
        <dbReference type="EMBL" id="KAL2498028.1"/>
    </source>
</evidence>
<sequence length="115" mass="13614">MNWGFFSWHFSRDAEGERIAAREKKRKEKEKKEKEGKREKGKRKKEEEGAGRKLIFKAWIFHFFSIFKSAVLNMLSVAKKVDVEAQAVHKIKKETWIAFKSFEKGQAEHKEVEQA</sequence>
<comment type="caution">
    <text evidence="2">The sequence shown here is derived from an EMBL/GenBank/DDBJ whole genome shotgun (WGS) entry which is preliminary data.</text>
</comment>
<proteinExistence type="predicted"/>
<accession>A0ABD1SCC5</accession>
<feature type="region of interest" description="Disordered" evidence="1">
    <location>
        <begin position="19"/>
        <end position="49"/>
    </location>
</feature>
<organism evidence="2 3">
    <name type="scientific">Abeliophyllum distichum</name>
    <dbReference type="NCBI Taxonomy" id="126358"/>
    <lineage>
        <taxon>Eukaryota</taxon>
        <taxon>Viridiplantae</taxon>
        <taxon>Streptophyta</taxon>
        <taxon>Embryophyta</taxon>
        <taxon>Tracheophyta</taxon>
        <taxon>Spermatophyta</taxon>
        <taxon>Magnoliopsida</taxon>
        <taxon>eudicotyledons</taxon>
        <taxon>Gunneridae</taxon>
        <taxon>Pentapetalae</taxon>
        <taxon>asterids</taxon>
        <taxon>lamiids</taxon>
        <taxon>Lamiales</taxon>
        <taxon>Oleaceae</taxon>
        <taxon>Forsythieae</taxon>
        <taxon>Abeliophyllum</taxon>
    </lineage>
</organism>
<dbReference type="EMBL" id="JBFOLK010000007">
    <property type="protein sequence ID" value="KAL2498028.1"/>
    <property type="molecule type" value="Genomic_DNA"/>
</dbReference>
<dbReference type="AlphaFoldDB" id="A0ABD1SCC5"/>
<gene>
    <name evidence="2" type="ORF">Adt_23578</name>
</gene>
<dbReference type="Proteomes" id="UP001604336">
    <property type="component" value="Unassembled WGS sequence"/>
</dbReference>
<evidence type="ECO:0000256" key="1">
    <source>
        <dbReference type="SAM" id="MobiDB-lite"/>
    </source>
</evidence>
<feature type="compositionally biased region" description="Basic and acidic residues" evidence="1">
    <location>
        <begin position="30"/>
        <end position="49"/>
    </location>
</feature>
<keyword evidence="3" id="KW-1185">Reference proteome</keyword>
<reference evidence="3" key="1">
    <citation type="submission" date="2024-07" db="EMBL/GenBank/DDBJ databases">
        <title>Two chromosome-level genome assemblies of Korean endemic species Abeliophyllum distichum and Forsythia ovata (Oleaceae).</title>
        <authorList>
            <person name="Jang H."/>
        </authorList>
    </citation>
    <scope>NUCLEOTIDE SEQUENCE [LARGE SCALE GENOMIC DNA]</scope>
</reference>
<name>A0ABD1SCC5_9LAMI</name>
<evidence type="ECO:0000313" key="3">
    <source>
        <dbReference type="Proteomes" id="UP001604336"/>
    </source>
</evidence>
<protein>
    <submittedName>
        <fullName evidence="2">Uncharacterized protein</fullName>
    </submittedName>
</protein>